<dbReference type="Proteomes" id="UP000295210">
    <property type="component" value="Unassembled WGS sequence"/>
</dbReference>
<name>A0A4R1LEA9_9BACT</name>
<reference evidence="1 2" key="1">
    <citation type="submission" date="2019-03" db="EMBL/GenBank/DDBJ databases">
        <title>Genomic Encyclopedia of Type Strains, Phase IV (KMG-IV): sequencing the most valuable type-strain genomes for metagenomic binning, comparative biology and taxonomic classification.</title>
        <authorList>
            <person name="Goeker M."/>
        </authorList>
    </citation>
    <scope>NUCLEOTIDE SEQUENCE [LARGE SCALE GENOMIC DNA]</scope>
    <source>
        <strain evidence="1 2">DSM 103428</strain>
    </source>
</reference>
<dbReference type="RefSeq" id="WP_207901280.1">
    <property type="nucleotide sequence ID" value="NZ_SMGK01000001.1"/>
</dbReference>
<proteinExistence type="predicted"/>
<accession>A0A4R1LEA9</accession>
<dbReference type="AlphaFoldDB" id="A0A4R1LEA9"/>
<evidence type="ECO:0000313" key="1">
    <source>
        <dbReference type="EMBL" id="TCK75163.1"/>
    </source>
</evidence>
<gene>
    <name evidence="1" type="ORF">C7378_0143</name>
</gene>
<organism evidence="1 2">
    <name type="scientific">Acidipila rosea</name>
    <dbReference type="NCBI Taxonomy" id="768535"/>
    <lineage>
        <taxon>Bacteria</taxon>
        <taxon>Pseudomonadati</taxon>
        <taxon>Acidobacteriota</taxon>
        <taxon>Terriglobia</taxon>
        <taxon>Terriglobales</taxon>
        <taxon>Acidobacteriaceae</taxon>
        <taxon>Acidipila</taxon>
    </lineage>
</organism>
<evidence type="ECO:0000313" key="2">
    <source>
        <dbReference type="Proteomes" id="UP000295210"/>
    </source>
</evidence>
<dbReference type="SUPFAM" id="SSF52821">
    <property type="entry name" value="Rhodanese/Cell cycle control phosphatase"/>
    <property type="match status" value="1"/>
</dbReference>
<protein>
    <recommendedName>
        <fullName evidence="3">Rhodanese-like domain-containing protein</fullName>
    </recommendedName>
</protein>
<dbReference type="EMBL" id="SMGK01000001">
    <property type="protein sequence ID" value="TCK75163.1"/>
    <property type="molecule type" value="Genomic_DNA"/>
</dbReference>
<sequence>MMDRRDAIRHMAFTGISALFLSRSAFSQSGEQAQQDPWPTDALLGPGTLRDLIAGGDAPAIFCVGFPSLFREKHIPGAKLAGPTSKPEGIRELLRMTKAVNGSQIVLYCGCCPLKDCPNIRPAYEALAKHKMQGVQVLNLPHNFHTDWVAKGYPVQSDAS</sequence>
<evidence type="ECO:0008006" key="3">
    <source>
        <dbReference type="Google" id="ProtNLM"/>
    </source>
</evidence>
<comment type="caution">
    <text evidence="1">The sequence shown here is derived from an EMBL/GenBank/DDBJ whole genome shotgun (WGS) entry which is preliminary data.</text>
</comment>
<keyword evidence="2" id="KW-1185">Reference proteome</keyword>
<dbReference type="InterPro" id="IPR036873">
    <property type="entry name" value="Rhodanese-like_dom_sf"/>
</dbReference>